<gene>
    <name evidence="2" type="ORF">CRG98_046861</name>
</gene>
<dbReference type="GO" id="GO:0005524">
    <property type="term" value="F:ATP binding"/>
    <property type="evidence" value="ECO:0007669"/>
    <property type="project" value="InterPro"/>
</dbReference>
<evidence type="ECO:0000313" key="2">
    <source>
        <dbReference type="EMBL" id="PKI32748.1"/>
    </source>
</evidence>
<dbReference type="STRING" id="22663.A0A2I0HM46"/>
<dbReference type="Proteomes" id="UP000233551">
    <property type="component" value="Unassembled WGS sequence"/>
</dbReference>
<dbReference type="EMBL" id="PGOL01007371">
    <property type="protein sequence ID" value="PKI32748.1"/>
    <property type="molecule type" value="Genomic_DNA"/>
</dbReference>
<accession>A0A2I0HM46</accession>
<dbReference type="PROSITE" id="PS50011">
    <property type="entry name" value="PROTEIN_KINASE_DOM"/>
    <property type="match status" value="1"/>
</dbReference>
<evidence type="ECO:0000313" key="3">
    <source>
        <dbReference type="Proteomes" id="UP000233551"/>
    </source>
</evidence>
<feature type="domain" description="Protein kinase" evidence="1">
    <location>
        <begin position="1"/>
        <end position="133"/>
    </location>
</feature>
<organism evidence="2 3">
    <name type="scientific">Punica granatum</name>
    <name type="common">Pomegranate</name>
    <dbReference type="NCBI Taxonomy" id="22663"/>
    <lineage>
        <taxon>Eukaryota</taxon>
        <taxon>Viridiplantae</taxon>
        <taxon>Streptophyta</taxon>
        <taxon>Embryophyta</taxon>
        <taxon>Tracheophyta</taxon>
        <taxon>Spermatophyta</taxon>
        <taxon>Magnoliopsida</taxon>
        <taxon>eudicotyledons</taxon>
        <taxon>Gunneridae</taxon>
        <taxon>Pentapetalae</taxon>
        <taxon>rosids</taxon>
        <taxon>malvids</taxon>
        <taxon>Myrtales</taxon>
        <taxon>Lythraceae</taxon>
        <taxon>Punica</taxon>
    </lineage>
</organism>
<dbReference type="PANTHER" id="PTHR27006:SF606">
    <property type="entry name" value="INTERLEUKIN-1 RECEPTOR-ASSOCIATED KINASE 4"/>
    <property type="match status" value="1"/>
</dbReference>
<dbReference type="AlphaFoldDB" id="A0A2I0HM46"/>
<keyword evidence="3" id="KW-1185">Reference proteome</keyword>
<comment type="caution">
    <text evidence="2">The sequence shown here is derived from an EMBL/GenBank/DDBJ whole genome shotgun (WGS) entry which is preliminary data.</text>
</comment>
<dbReference type="FunFam" id="1.10.510.10:FF:001722">
    <property type="entry name" value="G-type lectin S-receptor-like serine/threonine-protein kinase B120"/>
    <property type="match status" value="1"/>
</dbReference>
<dbReference type="InterPro" id="IPR001245">
    <property type="entry name" value="Ser-Thr/Tyr_kinase_cat_dom"/>
</dbReference>
<dbReference type="SUPFAM" id="SSF56112">
    <property type="entry name" value="Protein kinase-like (PK-like)"/>
    <property type="match status" value="1"/>
</dbReference>
<protein>
    <recommendedName>
        <fullName evidence="1">Protein kinase domain-containing protein</fullName>
    </recommendedName>
</protein>
<dbReference type="InterPro" id="IPR000719">
    <property type="entry name" value="Prot_kinase_dom"/>
</dbReference>
<name>A0A2I0HM46_PUNGR</name>
<evidence type="ECO:0000259" key="1">
    <source>
        <dbReference type="PROSITE" id="PS50011"/>
    </source>
</evidence>
<dbReference type="PANTHER" id="PTHR27006">
    <property type="entry name" value="PROMASTIGOTE SURFACE ANTIGEN PROTEIN PSA"/>
    <property type="match status" value="1"/>
</dbReference>
<dbReference type="Gene3D" id="1.10.510.10">
    <property type="entry name" value="Transferase(Phosphotransferase) domain 1"/>
    <property type="match status" value="1"/>
</dbReference>
<dbReference type="Pfam" id="PF07714">
    <property type="entry name" value="PK_Tyr_Ser-Thr"/>
    <property type="match status" value="1"/>
</dbReference>
<sequence length="173" mass="19178">MAKIFGVDQTHGTTNKVVGTYGYMSPEYAMHGKFSVKSDVYSFGVMVLEIISGERNSSFYESGTAEDLPSHAWKHWRDGTPLEVLDPILKDSCSRNEVIRCIQMSLLCLQEDPASRPSMATLALMLNSCSVTLPVPEKPAFFPRSRTGQQNLEFGKLIAVSVNEVSITDIEPR</sequence>
<proteinExistence type="predicted"/>
<reference evidence="2 3" key="1">
    <citation type="submission" date="2017-11" db="EMBL/GenBank/DDBJ databases">
        <title>De-novo sequencing of pomegranate (Punica granatum L.) genome.</title>
        <authorList>
            <person name="Akparov Z."/>
            <person name="Amiraslanov A."/>
            <person name="Hajiyeva S."/>
            <person name="Abbasov M."/>
            <person name="Kaur K."/>
            <person name="Hamwieh A."/>
            <person name="Solovyev V."/>
            <person name="Salamov A."/>
            <person name="Braich B."/>
            <person name="Kosarev P."/>
            <person name="Mahmoud A."/>
            <person name="Hajiyev E."/>
            <person name="Babayeva S."/>
            <person name="Izzatullayeva V."/>
            <person name="Mammadov A."/>
            <person name="Mammadov A."/>
            <person name="Sharifova S."/>
            <person name="Ojaghi J."/>
            <person name="Eynullazada K."/>
            <person name="Bayramov B."/>
            <person name="Abdulazimova A."/>
            <person name="Shahmuradov I."/>
        </authorList>
    </citation>
    <scope>NUCLEOTIDE SEQUENCE [LARGE SCALE GENOMIC DNA]</scope>
    <source>
        <strain evidence="3">cv. AG2017</strain>
        <tissue evidence="2">Leaf</tissue>
    </source>
</reference>
<dbReference type="GO" id="GO:0004672">
    <property type="term" value="F:protein kinase activity"/>
    <property type="evidence" value="ECO:0007669"/>
    <property type="project" value="InterPro"/>
</dbReference>
<dbReference type="InterPro" id="IPR011009">
    <property type="entry name" value="Kinase-like_dom_sf"/>
</dbReference>